<proteinExistence type="predicted"/>
<keyword evidence="2" id="KW-1185">Reference proteome</keyword>
<dbReference type="AlphaFoldDB" id="A0A564UUW1"/>
<evidence type="ECO:0000313" key="2">
    <source>
        <dbReference type="Proteomes" id="UP000409147"/>
    </source>
</evidence>
<evidence type="ECO:0000313" key="1">
    <source>
        <dbReference type="EMBL" id="VUX23346.1"/>
    </source>
</evidence>
<accession>A0A564UUW1</accession>
<dbReference type="RefSeq" id="WP_347035553.1">
    <property type="nucleotide sequence ID" value="NZ_JBDMSW010000016.1"/>
</dbReference>
<organism evidence="1 2">
    <name type="scientific">Blautia obeum</name>
    <dbReference type="NCBI Taxonomy" id="40520"/>
    <lineage>
        <taxon>Bacteria</taxon>
        <taxon>Bacillati</taxon>
        <taxon>Bacillota</taxon>
        <taxon>Clostridia</taxon>
        <taxon>Lachnospirales</taxon>
        <taxon>Lachnospiraceae</taxon>
        <taxon>Blautia</taxon>
    </lineage>
</organism>
<sequence>MSADPGYPSLQTHEIEPLSRRYGMKVWQSYLENKTSGAMRMYWVYGPDQKDITIIGLEPHPEDKKNGAYDRISLSDLSKKSYCISSGSKIIINVKETKDKLWSYRL</sequence>
<reference evidence="1 2" key="1">
    <citation type="submission" date="2019-07" db="EMBL/GenBank/DDBJ databases">
        <authorList>
            <person name="Hibberd C M."/>
            <person name="Gehrig L. J."/>
            <person name="Chang H.-W."/>
            <person name="Venkatesh S."/>
        </authorList>
    </citation>
    <scope>NUCLEOTIDE SEQUENCE [LARGE SCALE GENOMIC DNA]</scope>
    <source>
        <strain evidence="1">Ruminococcus_obeum_SSTS_Bg7063</strain>
    </source>
</reference>
<protein>
    <submittedName>
        <fullName evidence="1">Uncharacterized protein</fullName>
    </submittedName>
</protein>
<gene>
    <name evidence="1" type="ORF">ROSSTS7063_00061</name>
</gene>
<name>A0A564UUW1_9FIRM</name>
<dbReference type="Proteomes" id="UP000409147">
    <property type="component" value="Unassembled WGS sequence"/>
</dbReference>
<dbReference type="EMBL" id="CABHNB010000050">
    <property type="protein sequence ID" value="VUX23346.1"/>
    <property type="molecule type" value="Genomic_DNA"/>
</dbReference>